<dbReference type="Proteomes" id="UP001627154">
    <property type="component" value="Unassembled WGS sequence"/>
</dbReference>
<accession>A0ABD2WKI1</accession>
<evidence type="ECO:0000256" key="1">
    <source>
        <dbReference type="ARBA" id="ARBA00009502"/>
    </source>
</evidence>
<keyword evidence="3" id="KW-1185">Reference proteome</keyword>
<gene>
    <name evidence="2" type="ORF">TKK_012258</name>
</gene>
<dbReference type="FunFam" id="1.10.1620.20:FF:000005">
    <property type="entry name" value="Uncharacterized protein, isoform A"/>
    <property type="match status" value="1"/>
</dbReference>
<dbReference type="EMBL" id="JBJJXI010000098">
    <property type="protein sequence ID" value="KAL3393393.1"/>
    <property type="molecule type" value="Genomic_DNA"/>
</dbReference>
<comment type="similarity">
    <text evidence="1">Belongs to the eukaryotic ATPase epsilon family.</text>
</comment>
<dbReference type="PANTHER" id="PTHR12448:SF0">
    <property type="entry name" value="ATP SYNTHASE SUBUNIT EPSILON, MITOCHONDRIAL"/>
    <property type="match status" value="1"/>
</dbReference>
<reference evidence="2 3" key="1">
    <citation type="journal article" date="2024" name="bioRxiv">
        <title>A reference genome for Trichogramma kaykai: A tiny desert-dwelling parasitoid wasp with competing sex-ratio distorters.</title>
        <authorList>
            <person name="Culotta J."/>
            <person name="Lindsey A.R."/>
        </authorList>
    </citation>
    <scope>NUCLEOTIDE SEQUENCE [LARGE SCALE GENOMIC DNA]</scope>
    <source>
        <strain evidence="2 3">KSX58</strain>
    </source>
</reference>
<name>A0ABD2WKI1_9HYME</name>
<proteinExistence type="inferred from homology"/>
<dbReference type="Gene3D" id="1.10.1620.20">
    <property type="entry name" value="ATP synthase, F1 complex, epsilon subunit superfamily, mitochondrial"/>
    <property type="match status" value="1"/>
</dbReference>
<evidence type="ECO:0000313" key="2">
    <source>
        <dbReference type="EMBL" id="KAL3393393.1"/>
    </source>
</evidence>
<dbReference type="PANTHER" id="PTHR12448">
    <property type="entry name" value="ATP SYNTHASE EPSILON CHAIN, MITOCHONDRIAL"/>
    <property type="match status" value="1"/>
</dbReference>
<organism evidence="2 3">
    <name type="scientific">Trichogramma kaykai</name>
    <dbReference type="NCBI Taxonomy" id="54128"/>
    <lineage>
        <taxon>Eukaryota</taxon>
        <taxon>Metazoa</taxon>
        <taxon>Ecdysozoa</taxon>
        <taxon>Arthropoda</taxon>
        <taxon>Hexapoda</taxon>
        <taxon>Insecta</taxon>
        <taxon>Pterygota</taxon>
        <taxon>Neoptera</taxon>
        <taxon>Endopterygota</taxon>
        <taxon>Hymenoptera</taxon>
        <taxon>Apocrita</taxon>
        <taxon>Proctotrupomorpha</taxon>
        <taxon>Chalcidoidea</taxon>
        <taxon>Trichogrammatidae</taxon>
        <taxon>Trichogramma</taxon>
    </lineage>
</organism>
<evidence type="ECO:0000313" key="3">
    <source>
        <dbReference type="Proteomes" id="UP001627154"/>
    </source>
</evidence>
<dbReference type="InterPro" id="IPR036742">
    <property type="entry name" value="ATP_synth_F1_esu_sf_mt"/>
</dbReference>
<dbReference type="CDD" id="cd12153">
    <property type="entry name" value="F1-ATPase_epsilon"/>
    <property type="match status" value="1"/>
</dbReference>
<dbReference type="InterPro" id="IPR006721">
    <property type="entry name" value="ATP_synth_F1_esu_mt"/>
</dbReference>
<dbReference type="SUPFAM" id="SSF48690">
    <property type="entry name" value="Epsilon subunit of mitochondrial F1F0-ATP synthase"/>
    <property type="match status" value="1"/>
</dbReference>
<comment type="caution">
    <text evidence="2">The sequence shown here is derived from an EMBL/GenBank/DDBJ whole genome shotgun (WGS) entry which is preliminary data.</text>
</comment>
<dbReference type="Pfam" id="PF04627">
    <property type="entry name" value="ATP-synt_Eps"/>
    <property type="match status" value="1"/>
</dbReference>
<protein>
    <submittedName>
        <fullName evidence="2">Uncharacterized protein</fullName>
    </submittedName>
</protein>
<sequence length="67" mass="7574">MSAWRAAGLNYINYSQIAARLVRQALKADLRVEATKRDEANVRFTQWKDGKPASIKRHCSLNGSILN</sequence>
<dbReference type="AlphaFoldDB" id="A0ABD2WKI1"/>